<dbReference type="InterPro" id="IPR013767">
    <property type="entry name" value="PAS_fold"/>
</dbReference>
<dbReference type="InterPro" id="IPR003594">
    <property type="entry name" value="HATPase_dom"/>
</dbReference>
<gene>
    <name evidence="9" type="ORF">QVZ41_10190</name>
</gene>
<dbReference type="Gene3D" id="1.10.287.130">
    <property type="match status" value="1"/>
</dbReference>
<name>A0ABT8VTC4_9FLAO</name>
<feature type="domain" description="PAS" evidence="7">
    <location>
        <begin position="515"/>
        <end position="570"/>
    </location>
</feature>
<dbReference type="Gene3D" id="2.10.70.100">
    <property type="match status" value="2"/>
</dbReference>
<dbReference type="PROSITE" id="PS50112">
    <property type="entry name" value="PAS"/>
    <property type="match status" value="4"/>
</dbReference>
<feature type="domain" description="PAS" evidence="7">
    <location>
        <begin position="876"/>
        <end position="920"/>
    </location>
</feature>
<sequence length="1223" mass="141633">MGTNKVAGNHTERLNAIFQSIPVPTYIWAKNHKDFELIDINIAVLNTNGNTFKEYLHKKASIFYKSQPQILSDLHKCFKEKSSFESEINIDNPKSYKSQKVKFTYIQPDTVLVQTEEIKNVTQQITSITSDINQQAAFIKNSPAAIAMFNKEMQYLSVSNKWIEDYKLSGKQIIGKSHYDVFPEITQEWKDIHQHCLKGNIEKRDEDSFKRIDGNVDWLKWEVRPWYTTSQEIGGIVMLTENITHRKIAEEKLKKSKASLIEAQKAAKTGSWETDLTTLNVTWSKETFNIFELNSKSFKPTHESFLSFVHPEDKIKVDKAFVDSFNTENYNSIEHRIITFKGKLKYVEERWKVIKNINGKPSRVFGTCQDITERKLIEEELIAAKNKIEISENRLKLSLDAAQIGIWEWNLKNNLIIWDDRMYEINGIDKNNTKNKYDVWTNSLHPDDKEKTINDTFQAINDKKRLNTTYRIIKENGEVAYIKSDSLVIDDANGKPIKMIGININITPQKQLENKLNEYKHFFHNSNDFLNISNKEGYCEVVNSQMIKVFGYSEKEFLEKPYYDLIHPDDIINTKIEVDKLSSGGITNNFQIRQRKKNGEYIWIEWNVFPDKETGKFYSIGRDITESKKTTELINYQFYNAPDIILIVNKNFEIEKINRGGKYTPEQLVGMDCIEVLPSESREIARQAIIKCFETNENQEIENTIDTGGWVRSRFIPMTVDGETNQIMIFATDISIEKQAENKLLKSEERYRTITENITDAILLIDKDLNIIYHSPANKRITGYSDKDFKQIPFLNLIHDEDRNKTLKSIKKAISKVNSFYTFKLRFLHKKGYWIWIEGTVINMKKSNNPGAIVLSFKDVTERIKSEEKLALSALIINSSDDAIISNTNDNFITSWNHGAEKIFGYTAEEIMGKSVYKLIPNSFYYEEDLLSENIKLGQPVDHFETLRVKKDGTIFNVSLTISPIFDEFGKIIGASKIIRDITSRKKLERERKEIIDDLVQRNRDLEQFSYIVSHNLRAPVANIIGITSLLEHSKLISKDNELLLGLSKSVHGLDVVIKDLNQILQMKREINENKDLTNFSEILSKIKLSIANLISQENVTFMVDFSSKEEFFTIKSYLYSIFYNLINNSIKYKHPDRDPIIEIKSNLNEVGFEIIYKDNGLGIDLEKKGAQVFGLYKRFHFHTDGKGMGLYMVKTQVEALGGQISIKSEVNIGTEFKIEFKN</sequence>
<dbReference type="InterPro" id="IPR004358">
    <property type="entry name" value="Sig_transdc_His_kin-like_C"/>
</dbReference>
<dbReference type="EMBL" id="JAUMIT010000004">
    <property type="protein sequence ID" value="MDO3695213.1"/>
    <property type="molecule type" value="Genomic_DNA"/>
</dbReference>
<dbReference type="Proteomes" id="UP001168642">
    <property type="component" value="Unassembled WGS sequence"/>
</dbReference>
<dbReference type="EC" id="2.7.13.3" evidence="2"/>
<dbReference type="Pfam" id="PF08448">
    <property type="entry name" value="PAS_4"/>
    <property type="match status" value="2"/>
</dbReference>
<dbReference type="Pfam" id="PF00989">
    <property type="entry name" value="PAS"/>
    <property type="match status" value="1"/>
</dbReference>
<dbReference type="SUPFAM" id="SSF47384">
    <property type="entry name" value="Homodimeric domain of signal transducing histidine kinase"/>
    <property type="match status" value="1"/>
</dbReference>
<dbReference type="CDD" id="cd00130">
    <property type="entry name" value="PAS"/>
    <property type="match status" value="6"/>
</dbReference>
<keyword evidence="3" id="KW-0597">Phosphoprotein</keyword>
<feature type="domain" description="PAC" evidence="8">
    <location>
        <begin position="203"/>
        <end position="255"/>
    </location>
</feature>
<feature type="domain" description="PAC" evidence="8">
    <location>
        <begin position="331"/>
        <end position="383"/>
    </location>
</feature>
<protein>
    <recommendedName>
        <fullName evidence="2">histidine kinase</fullName>
        <ecNumber evidence="2">2.7.13.3</ecNumber>
    </recommendedName>
</protein>
<dbReference type="InterPro" id="IPR013656">
    <property type="entry name" value="PAS_4"/>
</dbReference>
<feature type="domain" description="PAC" evidence="8">
    <location>
        <begin position="942"/>
        <end position="994"/>
    </location>
</feature>
<comment type="caution">
    <text evidence="9">The sequence shown here is derived from an EMBL/GenBank/DDBJ whole genome shotgun (WGS) entry which is preliminary data.</text>
</comment>
<dbReference type="PROSITE" id="PS50109">
    <property type="entry name" value="HIS_KIN"/>
    <property type="match status" value="1"/>
</dbReference>
<dbReference type="SMART" id="SM00091">
    <property type="entry name" value="PAS"/>
    <property type="match status" value="8"/>
</dbReference>
<dbReference type="SMART" id="SM00086">
    <property type="entry name" value="PAC"/>
    <property type="match status" value="6"/>
</dbReference>
<evidence type="ECO:0000313" key="9">
    <source>
        <dbReference type="EMBL" id="MDO3695213.1"/>
    </source>
</evidence>
<proteinExistence type="predicted"/>
<evidence type="ECO:0000259" key="7">
    <source>
        <dbReference type="PROSITE" id="PS50112"/>
    </source>
</evidence>
<evidence type="ECO:0000313" key="10">
    <source>
        <dbReference type="Proteomes" id="UP001168642"/>
    </source>
</evidence>
<feature type="domain" description="PAC" evidence="8">
    <location>
        <begin position="466"/>
        <end position="518"/>
    </location>
</feature>
<evidence type="ECO:0000256" key="3">
    <source>
        <dbReference type="ARBA" id="ARBA00022553"/>
    </source>
</evidence>
<dbReference type="Gene3D" id="3.30.565.10">
    <property type="entry name" value="Histidine kinase-like ATPase, C-terminal domain"/>
    <property type="match status" value="1"/>
</dbReference>
<dbReference type="InterPro" id="IPR035965">
    <property type="entry name" value="PAS-like_dom_sf"/>
</dbReference>
<feature type="domain" description="PAC" evidence="8">
    <location>
        <begin position="821"/>
        <end position="872"/>
    </location>
</feature>
<dbReference type="SMART" id="SM00387">
    <property type="entry name" value="HATPase_c"/>
    <property type="match status" value="1"/>
</dbReference>
<evidence type="ECO:0000256" key="4">
    <source>
        <dbReference type="ARBA" id="ARBA00022679"/>
    </source>
</evidence>
<dbReference type="PRINTS" id="PR00344">
    <property type="entry name" value="BCTRLSENSOR"/>
</dbReference>
<evidence type="ECO:0000256" key="5">
    <source>
        <dbReference type="ARBA" id="ARBA00022777"/>
    </source>
</evidence>
<feature type="domain" description="PAS" evidence="7">
    <location>
        <begin position="391"/>
        <end position="463"/>
    </location>
</feature>
<feature type="domain" description="Histidine kinase" evidence="6">
    <location>
        <begin position="1012"/>
        <end position="1223"/>
    </location>
</feature>
<reference evidence="9" key="1">
    <citation type="submission" date="2023-07" db="EMBL/GenBank/DDBJ databases">
        <title>Wenyingzhuangia sp. chi5 genome sequencing and assembly.</title>
        <authorList>
            <person name="Park S."/>
        </authorList>
    </citation>
    <scope>NUCLEOTIDE SEQUENCE</scope>
    <source>
        <strain evidence="9">Chi5</strain>
    </source>
</reference>
<evidence type="ECO:0000259" key="8">
    <source>
        <dbReference type="PROSITE" id="PS50113"/>
    </source>
</evidence>
<dbReference type="InterPro" id="IPR005467">
    <property type="entry name" value="His_kinase_dom"/>
</dbReference>
<keyword evidence="5" id="KW-0418">Kinase</keyword>
<feature type="domain" description="PAS" evidence="7">
    <location>
        <begin position="747"/>
        <end position="817"/>
    </location>
</feature>
<dbReference type="InterPro" id="IPR000014">
    <property type="entry name" value="PAS"/>
</dbReference>
<dbReference type="InterPro" id="IPR052162">
    <property type="entry name" value="Sensor_kinase/Photoreceptor"/>
</dbReference>
<dbReference type="SUPFAM" id="SSF55785">
    <property type="entry name" value="PYP-like sensor domain (PAS domain)"/>
    <property type="match status" value="7"/>
</dbReference>
<dbReference type="InterPro" id="IPR001610">
    <property type="entry name" value="PAC"/>
</dbReference>
<dbReference type="NCBIfam" id="TIGR00229">
    <property type="entry name" value="sensory_box"/>
    <property type="match status" value="6"/>
</dbReference>
<evidence type="ECO:0000256" key="2">
    <source>
        <dbReference type="ARBA" id="ARBA00012438"/>
    </source>
</evidence>
<dbReference type="SUPFAM" id="SSF55874">
    <property type="entry name" value="ATPase domain of HSP90 chaperone/DNA topoisomerase II/histidine kinase"/>
    <property type="match status" value="1"/>
</dbReference>
<dbReference type="PANTHER" id="PTHR43304:SF1">
    <property type="entry name" value="PAC DOMAIN-CONTAINING PROTEIN"/>
    <property type="match status" value="1"/>
</dbReference>
<dbReference type="Gene3D" id="3.30.450.20">
    <property type="entry name" value="PAS domain"/>
    <property type="match status" value="7"/>
</dbReference>
<dbReference type="InterPro" id="IPR003661">
    <property type="entry name" value="HisK_dim/P_dom"/>
</dbReference>
<keyword evidence="10" id="KW-1185">Reference proteome</keyword>
<dbReference type="PROSITE" id="PS50113">
    <property type="entry name" value="PAC"/>
    <property type="match status" value="5"/>
</dbReference>
<dbReference type="PANTHER" id="PTHR43304">
    <property type="entry name" value="PHYTOCHROME-LIKE PROTEIN CPH1"/>
    <property type="match status" value="1"/>
</dbReference>
<dbReference type="InterPro" id="IPR000700">
    <property type="entry name" value="PAS-assoc_C"/>
</dbReference>
<dbReference type="InterPro" id="IPR036890">
    <property type="entry name" value="HATPase_C_sf"/>
</dbReference>
<evidence type="ECO:0000259" key="6">
    <source>
        <dbReference type="PROSITE" id="PS50109"/>
    </source>
</evidence>
<dbReference type="Pfam" id="PF02518">
    <property type="entry name" value="HATPase_c"/>
    <property type="match status" value="1"/>
</dbReference>
<dbReference type="InterPro" id="IPR013655">
    <property type="entry name" value="PAS_fold_3"/>
</dbReference>
<accession>A0ABT8VTC4</accession>
<dbReference type="Pfam" id="PF08447">
    <property type="entry name" value="PAS_3"/>
    <property type="match status" value="4"/>
</dbReference>
<evidence type="ECO:0000256" key="1">
    <source>
        <dbReference type="ARBA" id="ARBA00000085"/>
    </source>
</evidence>
<dbReference type="CDD" id="cd00082">
    <property type="entry name" value="HisKA"/>
    <property type="match status" value="1"/>
</dbReference>
<keyword evidence="4" id="KW-0808">Transferase</keyword>
<dbReference type="InterPro" id="IPR036097">
    <property type="entry name" value="HisK_dim/P_sf"/>
</dbReference>
<dbReference type="RefSeq" id="WP_302884471.1">
    <property type="nucleotide sequence ID" value="NZ_JAUMIT010000004.1"/>
</dbReference>
<comment type="catalytic activity">
    <reaction evidence="1">
        <text>ATP + protein L-histidine = ADP + protein N-phospho-L-histidine.</text>
        <dbReference type="EC" id="2.7.13.3"/>
    </reaction>
</comment>
<organism evidence="9 10">
    <name type="scientific">Wenyingzhuangia gilva</name>
    <dbReference type="NCBI Taxonomy" id="3057677"/>
    <lineage>
        <taxon>Bacteria</taxon>
        <taxon>Pseudomonadati</taxon>
        <taxon>Bacteroidota</taxon>
        <taxon>Flavobacteriia</taxon>
        <taxon>Flavobacteriales</taxon>
        <taxon>Flavobacteriaceae</taxon>
        <taxon>Wenyingzhuangia</taxon>
    </lineage>
</organism>